<evidence type="ECO:0000256" key="3">
    <source>
        <dbReference type="ARBA" id="ARBA00023163"/>
    </source>
</evidence>
<feature type="compositionally biased region" description="Basic and acidic residues" evidence="4">
    <location>
        <begin position="1"/>
        <end position="12"/>
    </location>
</feature>
<dbReference type="InterPro" id="IPR050397">
    <property type="entry name" value="Env_Response_Regulators"/>
</dbReference>
<dbReference type="InterPro" id="IPR012318">
    <property type="entry name" value="HTH_CRP"/>
</dbReference>
<dbReference type="InterPro" id="IPR036390">
    <property type="entry name" value="WH_DNA-bd_sf"/>
</dbReference>
<organism evidence="6 7">
    <name type="scientific">Azospirillum oleiclasticum</name>
    <dbReference type="NCBI Taxonomy" id="2735135"/>
    <lineage>
        <taxon>Bacteria</taxon>
        <taxon>Pseudomonadati</taxon>
        <taxon>Pseudomonadota</taxon>
        <taxon>Alphaproteobacteria</taxon>
        <taxon>Rhodospirillales</taxon>
        <taxon>Azospirillaceae</taxon>
        <taxon>Azospirillum</taxon>
    </lineage>
</organism>
<feature type="compositionally biased region" description="Basic and acidic residues" evidence="4">
    <location>
        <begin position="26"/>
        <end position="36"/>
    </location>
</feature>
<dbReference type="InterPro" id="IPR014710">
    <property type="entry name" value="RmlC-like_jellyroll"/>
</dbReference>
<gene>
    <name evidence="6" type="ORF">HND93_17705</name>
</gene>
<dbReference type="PANTHER" id="PTHR24567">
    <property type="entry name" value="CRP FAMILY TRANSCRIPTIONAL REGULATORY PROTEIN"/>
    <property type="match status" value="1"/>
</dbReference>
<dbReference type="PROSITE" id="PS51063">
    <property type="entry name" value="HTH_CRP_2"/>
    <property type="match status" value="1"/>
</dbReference>
<dbReference type="Gene3D" id="2.60.120.10">
    <property type="entry name" value="Jelly Rolls"/>
    <property type="match status" value="1"/>
</dbReference>
<name>A0ABX2TB29_9PROT</name>
<keyword evidence="7" id="KW-1185">Reference proteome</keyword>
<dbReference type="InterPro" id="IPR018490">
    <property type="entry name" value="cNMP-bd_dom_sf"/>
</dbReference>
<comment type="caution">
    <text evidence="6">The sequence shown here is derived from an EMBL/GenBank/DDBJ whole genome shotgun (WGS) entry which is preliminary data.</text>
</comment>
<dbReference type="Gene3D" id="1.10.10.10">
    <property type="entry name" value="Winged helix-like DNA-binding domain superfamily/Winged helix DNA-binding domain"/>
    <property type="match status" value="1"/>
</dbReference>
<dbReference type="Pfam" id="PF00027">
    <property type="entry name" value="cNMP_binding"/>
    <property type="match status" value="1"/>
</dbReference>
<keyword evidence="2" id="KW-0238">DNA-binding</keyword>
<dbReference type="EMBL" id="JABFDB010000012">
    <property type="protein sequence ID" value="NYZ21551.1"/>
    <property type="molecule type" value="Genomic_DNA"/>
</dbReference>
<protein>
    <submittedName>
        <fullName evidence="6">Crp/Fnr family transcriptional regulator</fullName>
    </submittedName>
</protein>
<dbReference type="Pfam" id="PF13545">
    <property type="entry name" value="HTH_Crp_2"/>
    <property type="match status" value="1"/>
</dbReference>
<feature type="region of interest" description="Disordered" evidence="4">
    <location>
        <begin position="1"/>
        <end position="37"/>
    </location>
</feature>
<proteinExistence type="predicted"/>
<dbReference type="SUPFAM" id="SSF46785">
    <property type="entry name" value="Winged helix' DNA-binding domain"/>
    <property type="match status" value="1"/>
</dbReference>
<feature type="domain" description="HTH crp-type" evidence="5">
    <location>
        <begin position="188"/>
        <end position="262"/>
    </location>
</feature>
<dbReference type="InterPro" id="IPR036388">
    <property type="entry name" value="WH-like_DNA-bd_sf"/>
</dbReference>
<evidence type="ECO:0000256" key="1">
    <source>
        <dbReference type="ARBA" id="ARBA00023015"/>
    </source>
</evidence>
<dbReference type="CDD" id="cd00038">
    <property type="entry name" value="CAP_ED"/>
    <property type="match status" value="1"/>
</dbReference>
<dbReference type="Proteomes" id="UP000584642">
    <property type="component" value="Unassembled WGS sequence"/>
</dbReference>
<evidence type="ECO:0000313" key="7">
    <source>
        <dbReference type="Proteomes" id="UP000584642"/>
    </source>
</evidence>
<dbReference type="InterPro" id="IPR000595">
    <property type="entry name" value="cNMP-bd_dom"/>
</dbReference>
<sequence>MADRPQKAEWFGKTRKGTRPKGPVARGREKAREGMTRARAMAPSATPLWRKLGSYLEIRDEEKGFLAELERTIVGHPPRTDLLRQGERYGDVRVMRDGWAMRHKALPDGRRQVVNFVLPGDIIGIYCNLFDIADHSVTTLTAVSVANFPPERVVELFQRFPRLAAALAWAGAKEEAIVAERLLSLGRRTALERTAHLIVELLRRLTVVNLAENGRFTLPVTQEILADALGLSIVHMNRTLRRLRDGGLIELNGQKITVNDLRQLASVGQFDELYLHLIRAPKRLDQVFDTTRGDRGDVRLA</sequence>
<accession>A0ABX2TB29</accession>
<keyword evidence="1" id="KW-0805">Transcription regulation</keyword>
<dbReference type="SUPFAM" id="SSF51206">
    <property type="entry name" value="cAMP-binding domain-like"/>
    <property type="match status" value="1"/>
</dbReference>
<reference evidence="6 7" key="1">
    <citation type="submission" date="2020-05" db="EMBL/GenBank/DDBJ databases">
        <title>Azospirillum oleiclasticum sp. nov, a nitrogen-fixing and heavy crude oil-emulsifying bacterium isolated from the crude oil of Yumen Oilfield.</title>
        <authorList>
            <person name="Wu D."/>
            <person name="Cai M."/>
            <person name="Zhang X."/>
        </authorList>
    </citation>
    <scope>NUCLEOTIDE SEQUENCE [LARGE SCALE GENOMIC DNA]</scope>
    <source>
        <strain evidence="6 7">ROY-1-1-2</strain>
    </source>
</reference>
<evidence type="ECO:0000256" key="2">
    <source>
        <dbReference type="ARBA" id="ARBA00023125"/>
    </source>
</evidence>
<evidence type="ECO:0000313" key="6">
    <source>
        <dbReference type="EMBL" id="NYZ21551.1"/>
    </source>
</evidence>
<dbReference type="SMART" id="SM00419">
    <property type="entry name" value="HTH_CRP"/>
    <property type="match status" value="1"/>
</dbReference>
<evidence type="ECO:0000259" key="5">
    <source>
        <dbReference type="PROSITE" id="PS51063"/>
    </source>
</evidence>
<keyword evidence="3" id="KW-0804">Transcription</keyword>
<dbReference type="PANTHER" id="PTHR24567:SF68">
    <property type="entry name" value="DNA-BINDING TRANSCRIPTIONAL DUAL REGULATOR CRP"/>
    <property type="match status" value="1"/>
</dbReference>
<evidence type="ECO:0000256" key="4">
    <source>
        <dbReference type="SAM" id="MobiDB-lite"/>
    </source>
</evidence>